<proteinExistence type="predicted"/>
<dbReference type="Gene3D" id="3.30.420.10">
    <property type="entry name" value="Ribonuclease H-like superfamily/Ribonuclease H"/>
    <property type="match status" value="1"/>
</dbReference>
<evidence type="ECO:0000256" key="4">
    <source>
        <dbReference type="ARBA" id="ARBA00022722"/>
    </source>
</evidence>
<dbReference type="PROSITE" id="PS50994">
    <property type="entry name" value="INTEGRASE"/>
    <property type="match status" value="1"/>
</dbReference>
<dbReference type="InterPro" id="IPR041373">
    <property type="entry name" value="RT_RNaseH"/>
</dbReference>
<dbReference type="InterPro" id="IPR001878">
    <property type="entry name" value="Znf_CCHC"/>
</dbReference>
<dbReference type="InterPro" id="IPR000477">
    <property type="entry name" value="RT_dom"/>
</dbReference>
<feature type="compositionally biased region" description="Acidic residues" evidence="10">
    <location>
        <begin position="175"/>
        <end position="192"/>
    </location>
</feature>
<protein>
    <recommendedName>
        <fullName evidence="1">RNA-directed DNA polymerase</fullName>
        <ecNumber evidence="1">2.7.7.49</ecNumber>
    </recommendedName>
</protein>
<gene>
    <name evidence="14" type="ORF">RCL2_001884200</name>
</gene>
<dbReference type="EC" id="2.7.7.49" evidence="1"/>
<dbReference type="CDD" id="cd09274">
    <property type="entry name" value="RNase_HI_RT_Ty3"/>
    <property type="match status" value="1"/>
</dbReference>
<keyword evidence="7" id="KW-0378">Hydrolase</keyword>
<dbReference type="PANTHER" id="PTHR37984:SF5">
    <property type="entry name" value="PROTEIN NYNRIN-LIKE"/>
    <property type="match status" value="1"/>
</dbReference>
<dbReference type="InterPro" id="IPR012337">
    <property type="entry name" value="RNaseH-like_sf"/>
</dbReference>
<keyword evidence="6" id="KW-0255">Endonuclease</keyword>
<dbReference type="PROSITE" id="PS50878">
    <property type="entry name" value="RT_POL"/>
    <property type="match status" value="1"/>
</dbReference>
<evidence type="ECO:0000256" key="2">
    <source>
        <dbReference type="ARBA" id="ARBA00022679"/>
    </source>
</evidence>
<dbReference type="OrthoDB" id="5582742at2759"/>
<dbReference type="SUPFAM" id="SSF53098">
    <property type="entry name" value="Ribonuclease H-like"/>
    <property type="match status" value="1"/>
</dbReference>
<evidence type="ECO:0000259" key="11">
    <source>
        <dbReference type="PROSITE" id="PS50158"/>
    </source>
</evidence>
<evidence type="ECO:0000256" key="1">
    <source>
        <dbReference type="ARBA" id="ARBA00012493"/>
    </source>
</evidence>
<feature type="domain" description="Reverse transcriptase" evidence="12">
    <location>
        <begin position="189"/>
        <end position="408"/>
    </location>
</feature>
<keyword evidence="5" id="KW-0645">Protease</keyword>
<keyword evidence="3" id="KW-0548">Nucleotidyltransferase</keyword>
<dbReference type="CDD" id="cd01647">
    <property type="entry name" value="RT_LTR"/>
    <property type="match status" value="1"/>
</dbReference>
<name>A0A8H3LUC1_9GLOM</name>
<reference evidence="14" key="1">
    <citation type="submission" date="2019-10" db="EMBL/GenBank/DDBJ databases">
        <title>Conservation and host-specific expression of non-tandemly repeated heterogenous ribosome RNA gene in arbuscular mycorrhizal fungi.</title>
        <authorList>
            <person name="Maeda T."/>
            <person name="Kobayashi Y."/>
            <person name="Nakagawa T."/>
            <person name="Ezawa T."/>
            <person name="Yamaguchi K."/>
            <person name="Bino T."/>
            <person name="Nishimoto Y."/>
            <person name="Shigenobu S."/>
            <person name="Kawaguchi M."/>
        </authorList>
    </citation>
    <scope>NUCLEOTIDE SEQUENCE</scope>
    <source>
        <strain evidence="14">HR1</strain>
    </source>
</reference>
<evidence type="ECO:0000256" key="5">
    <source>
        <dbReference type="ARBA" id="ARBA00022750"/>
    </source>
</evidence>
<dbReference type="SUPFAM" id="SSF56672">
    <property type="entry name" value="DNA/RNA polymerases"/>
    <property type="match status" value="1"/>
</dbReference>
<dbReference type="GO" id="GO:0003676">
    <property type="term" value="F:nucleic acid binding"/>
    <property type="evidence" value="ECO:0007669"/>
    <property type="project" value="InterPro"/>
</dbReference>
<dbReference type="FunFam" id="3.30.420.10:FF:000032">
    <property type="entry name" value="Retrovirus-related Pol polyprotein from transposon 297-like Protein"/>
    <property type="match status" value="1"/>
</dbReference>
<dbReference type="Pfam" id="PF17921">
    <property type="entry name" value="Integrase_H2C2"/>
    <property type="match status" value="1"/>
</dbReference>
<dbReference type="InterPro" id="IPR021109">
    <property type="entry name" value="Peptidase_aspartic_dom_sf"/>
</dbReference>
<dbReference type="EMBL" id="BLAL01000208">
    <property type="protein sequence ID" value="GES92040.1"/>
    <property type="molecule type" value="Genomic_DNA"/>
</dbReference>
<dbReference type="GO" id="GO:0008270">
    <property type="term" value="F:zinc ion binding"/>
    <property type="evidence" value="ECO:0007669"/>
    <property type="project" value="UniProtKB-KW"/>
</dbReference>
<keyword evidence="4" id="KW-0540">Nuclease</keyword>
<dbReference type="GO" id="GO:0006508">
    <property type="term" value="P:proteolysis"/>
    <property type="evidence" value="ECO:0007669"/>
    <property type="project" value="InterPro"/>
</dbReference>
<dbReference type="SUPFAM" id="SSF50630">
    <property type="entry name" value="Acid proteases"/>
    <property type="match status" value="1"/>
</dbReference>
<evidence type="ECO:0000256" key="7">
    <source>
        <dbReference type="ARBA" id="ARBA00022801"/>
    </source>
</evidence>
<feature type="region of interest" description="Disordered" evidence="10">
    <location>
        <begin position="174"/>
        <end position="196"/>
    </location>
</feature>
<dbReference type="Gene3D" id="2.40.70.10">
    <property type="entry name" value="Acid Proteases"/>
    <property type="match status" value="1"/>
</dbReference>
<dbReference type="Pfam" id="PF00078">
    <property type="entry name" value="RVT_1"/>
    <property type="match status" value="1"/>
</dbReference>
<keyword evidence="2" id="KW-0808">Transferase</keyword>
<dbReference type="Proteomes" id="UP000615446">
    <property type="component" value="Unassembled WGS sequence"/>
</dbReference>
<dbReference type="Pfam" id="PF00665">
    <property type="entry name" value="rve"/>
    <property type="match status" value="1"/>
</dbReference>
<dbReference type="AlphaFoldDB" id="A0A8H3LUC1"/>
<evidence type="ECO:0000256" key="8">
    <source>
        <dbReference type="ARBA" id="ARBA00022918"/>
    </source>
</evidence>
<dbReference type="GO" id="GO:0003964">
    <property type="term" value="F:RNA-directed DNA polymerase activity"/>
    <property type="evidence" value="ECO:0007669"/>
    <property type="project" value="UniProtKB-KW"/>
</dbReference>
<keyword evidence="8" id="KW-0695">RNA-directed DNA polymerase</keyword>
<dbReference type="InterPro" id="IPR001584">
    <property type="entry name" value="Integrase_cat-core"/>
</dbReference>
<dbReference type="Pfam" id="PF17917">
    <property type="entry name" value="RT_RNaseH"/>
    <property type="match status" value="1"/>
</dbReference>
<dbReference type="GO" id="GO:0005634">
    <property type="term" value="C:nucleus"/>
    <property type="evidence" value="ECO:0007669"/>
    <property type="project" value="UniProtKB-ARBA"/>
</dbReference>
<organism evidence="14 15">
    <name type="scientific">Rhizophagus clarus</name>
    <dbReference type="NCBI Taxonomy" id="94130"/>
    <lineage>
        <taxon>Eukaryota</taxon>
        <taxon>Fungi</taxon>
        <taxon>Fungi incertae sedis</taxon>
        <taxon>Mucoromycota</taxon>
        <taxon>Glomeromycotina</taxon>
        <taxon>Glomeromycetes</taxon>
        <taxon>Glomerales</taxon>
        <taxon>Glomeraceae</taxon>
        <taxon>Rhizophagus</taxon>
    </lineage>
</organism>
<comment type="caution">
    <text evidence="14">The sequence shown here is derived from an EMBL/GenBank/DDBJ whole genome shotgun (WGS) entry which is preliminary data.</text>
</comment>
<feature type="domain" description="Integrase catalytic" evidence="13">
    <location>
        <begin position="844"/>
        <end position="1018"/>
    </location>
</feature>
<evidence type="ECO:0000313" key="14">
    <source>
        <dbReference type="EMBL" id="GES92040.1"/>
    </source>
</evidence>
<dbReference type="PROSITE" id="PS00141">
    <property type="entry name" value="ASP_PROTEASE"/>
    <property type="match status" value="1"/>
</dbReference>
<dbReference type="InterPro" id="IPR043128">
    <property type="entry name" value="Rev_trsase/Diguanyl_cyclase"/>
</dbReference>
<dbReference type="GO" id="GO:0015074">
    <property type="term" value="P:DNA integration"/>
    <property type="evidence" value="ECO:0007669"/>
    <property type="project" value="InterPro"/>
</dbReference>
<dbReference type="Gene3D" id="1.10.340.70">
    <property type="match status" value="1"/>
</dbReference>
<sequence>MTPEQKQKMQVNRQLKHICRNCGQRGYFAKECQNEKVNEITKDISSTWAILKINGKGIRVIIDSGAAVSVILNNSRKKLGINKIEPSRSRFTMTNDTKVASIGKVRIILEIEDNIEIPIIVEIIDKDKEELILKNDILSKKESKIDYENKEVRIIEQGEVISIPIEYMRKVPENNEYDSEYSEEDYTDQENENESKYEEEQEQELFDINTEKEGIKKLLEEFEEIFEYGEKVGIASTVKHNIRIDNNQELILQKRYKETAEKGKFIKKENDAYSLPRIDELLERYKTANWFTSLDLASGYHQIEIEKEDKEKTAFTYSQGLYEWNIMPFGLKTAPATFQRLMDEILKDYIGKFVVVYLDDILIYSKNFEDYMDYIRKVLIKIRKTNMIVKLKKCKFGEKNIEFLGHIVGRDDLRPNEKNIEKIKNIKIPKNRTEIAKPLTELISKNVDFKWEEKQQEAFETLKKKLMEKPNKDNKEVVILYGSRSLIGAEKNYPITDLECLAIVKRVEHYHKFLIGRKFRIITDHAALKGLMNAKVPKGRRARWVINLQQYDFEVIYRSRKENKNADGLSRLRFEKDINKQGIRDTRKQEYEEEKELTDNEALLLELGKITERNLLERMNRIRKPKKQVVEEINKRIVEYNDEDIIILNKSPYCEYFYQQTKSFDRELIIPYGNHKMDEEIFKYKEIIDNTIVIFLENKRCWKNYIEREIKKGNEGHKTSYETLDEKSYKEMKFNEMNEQDYQKIIENIEKEKKYELNNSKLYRIKKDKRLLVIRRYEFEGLLYMMHNYHELLAHFGINTTYEKIIEKYYWKGMRKDIEIYIKFCDRCQRRGKPIGRNELHPIEVKEPFYQIGIDFVELLKVTKRGNKYIIVAMDYFTKYPEAKAVKKDNAKTVADFIYEDIICRHELPQKIISDRGSHFKNKMIEELIKKFNIKHKFSTSYYPQTNGLVKRFNKTLYPALCYSMFQSIFHDCCHVSLPKLEENNDWDKRIPPILFAYRTKKHSSSKIKPFYLTYEREPRLPMDKVNEKNNEKIKIHQLIEELPEIRKQAKYKIKESQQKQKNYYDKKNKRKETYQIGDKVLKYDAAKKKQWSRKLKEKWKGPHYIYEILLNESYKIKEIDGRIIKTPINGNLLKKYYDRKTFEPIVVICENTNFSGGDSYL</sequence>
<evidence type="ECO:0000256" key="9">
    <source>
        <dbReference type="PROSITE-ProRule" id="PRU00047"/>
    </source>
</evidence>
<evidence type="ECO:0000256" key="6">
    <source>
        <dbReference type="ARBA" id="ARBA00022759"/>
    </source>
</evidence>
<evidence type="ECO:0000256" key="10">
    <source>
        <dbReference type="SAM" id="MobiDB-lite"/>
    </source>
</evidence>
<keyword evidence="9" id="KW-0862">Zinc</keyword>
<keyword evidence="9" id="KW-0479">Metal-binding</keyword>
<dbReference type="PROSITE" id="PS50158">
    <property type="entry name" value="ZF_CCHC"/>
    <property type="match status" value="1"/>
</dbReference>
<dbReference type="GO" id="GO:0004519">
    <property type="term" value="F:endonuclease activity"/>
    <property type="evidence" value="ECO:0007669"/>
    <property type="project" value="UniProtKB-KW"/>
</dbReference>
<dbReference type="InterPro" id="IPR036397">
    <property type="entry name" value="RNaseH_sf"/>
</dbReference>
<dbReference type="Gene3D" id="3.30.70.270">
    <property type="match status" value="2"/>
</dbReference>
<accession>A0A8H3LUC1</accession>
<feature type="domain" description="CCHC-type" evidence="11">
    <location>
        <begin position="19"/>
        <end position="34"/>
    </location>
</feature>
<dbReference type="InterPro" id="IPR050951">
    <property type="entry name" value="Retrovirus_Pol_polyprotein"/>
</dbReference>
<keyword evidence="5" id="KW-0064">Aspartyl protease</keyword>
<dbReference type="GO" id="GO:0004190">
    <property type="term" value="F:aspartic-type endopeptidase activity"/>
    <property type="evidence" value="ECO:0007669"/>
    <property type="project" value="UniProtKB-KW"/>
</dbReference>
<evidence type="ECO:0000259" key="12">
    <source>
        <dbReference type="PROSITE" id="PS50878"/>
    </source>
</evidence>
<evidence type="ECO:0000259" key="13">
    <source>
        <dbReference type="PROSITE" id="PS50994"/>
    </source>
</evidence>
<dbReference type="PANTHER" id="PTHR37984">
    <property type="entry name" value="PROTEIN CBG26694"/>
    <property type="match status" value="1"/>
</dbReference>
<evidence type="ECO:0000313" key="15">
    <source>
        <dbReference type="Proteomes" id="UP000615446"/>
    </source>
</evidence>
<evidence type="ECO:0000256" key="3">
    <source>
        <dbReference type="ARBA" id="ARBA00022695"/>
    </source>
</evidence>
<dbReference type="InterPro" id="IPR001969">
    <property type="entry name" value="Aspartic_peptidase_AS"/>
</dbReference>
<dbReference type="InterPro" id="IPR041588">
    <property type="entry name" value="Integrase_H2C2"/>
</dbReference>
<dbReference type="InterPro" id="IPR043502">
    <property type="entry name" value="DNA/RNA_pol_sf"/>
</dbReference>
<keyword evidence="9" id="KW-0863">Zinc-finger</keyword>